<proteinExistence type="inferred from homology"/>
<dbReference type="GO" id="GO:0004414">
    <property type="term" value="F:homoserine O-acetyltransferase activity"/>
    <property type="evidence" value="ECO:0007669"/>
    <property type="project" value="UniProtKB-EC"/>
</dbReference>
<feature type="active site" description="Acyl-thioester intermediate" evidence="8 9">
    <location>
        <position position="142"/>
    </location>
</feature>
<keyword evidence="11" id="KW-1185">Reference proteome</keyword>
<keyword evidence="2 8" id="KW-0963">Cytoplasm</keyword>
<dbReference type="Gene3D" id="3.40.50.880">
    <property type="match status" value="1"/>
</dbReference>
<feature type="active site" evidence="8">
    <location>
        <position position="237"/>
    </location>
</feature>
<evidence type="ECO:0000313" key="10">
    <source>
        <dbReference type="EMBL" id="PYG84838.1"/>
    </source>
</evidence>
<dbReference type="Pfam" id="PF04204">
    <property type="entry name" value="HTS"/>
    <property type="match status" value="1"/>
</dbReference>
<comment type="similarity">
    <text evidence="8">Belongs to the MetA family.</text>
</comment>
<comment type="subcellular location">
    <subcellularLocation>
        <location evidence="1 8">Cytoplasm</location>
    </subcellularLocation>
</comment>
<name>A0A318Y1B5_9FIRM</name>
<dbReference type="GO" id="GO:0005737">
    <property type="term" value="C:cytoplasm"/>
    <property type="evidence" value="ECO:0007669"/>
    <property type="project" value="UniProtKB-SubCell"/>
</dbReference>
<accession>A0A318Y1B5</accession>
<dbReference type="OrthoDB" id="9772423at2"/>
<feature type="binding site" evidence="8">
    <location>
        <position position="249"/>
    </location>
    <ligand>
        <name>substrate</name>
    </ligand>
</feature>
<evidence type="ECO:0000256" key="1">
    <source>
        <dbReference type="ARBA" id="ARBA00004496"/>
    </source>
</evidence>
<dbReference type="FunFam" id="3.40.50.880:FF:000004">
    <property type="entry name" value="Homoserine O-succinyltransferase"/>
    <property type="match status" value="1"/>
</dbReference>
<keyword evidence="4 8" id="KW-0808">Transferase</keyword>
<evidence type="ECO:0000256" key="2">
    <source>
        <dbReference type="ARBA" id="ARBA00022490"/>
    </source>
</evidence>
<dbReference type="Proteomes" id="UP000248132">
    <property type="component" value="Unassembled WGS sequence"/>
</dbReference>
<evidence type="ECO:0000256" key="5">
    <source>
        <dbReference type="ARBA" id="ARBA00023167"/>
    </source>
</evidence>
<sequence length="309" mass="36238">MPIRIPDNLPAGEILNSENIFVMYEDRAYHQDIRPLKIAILNIMPTKITTETQLLRLLGNTPLQIEPVLLYPASHVPKNTPEGHLEAFYKTFEEIKKDHFDGLIITGAPVEQMPFEQVKYWEELTQIMDWSLTNVYSTLHICWGAQAGLYYHYGVQKYDIPEKLFGIFPHTKTKEYVKLLRGFDDIFYVPHSRHTEVRKEDIERIQELEILSESENAGVYLVASKDGRHIFATGHSEYDPLTLKKEYDRDIEKGLDIAVPKNYFPNDNPEKEPIVRWRGHGHLLFLNWLNYYVYQETPYDLTNIAKRKK</sequence>
<comment type="pathway">
    <text evidence="8">Amino-acid biosynthesis; L-methionine biosynthesis via de novo pathway; O-acetyl-L-homoserine from L-homoserine: step 1/1.</text>
</comment>
<evidence type="ECO:0000256" key="9">
    <source>
        <dbReference type="PIRSR" id="PIRSR000450-1"/>
    </source>
</evidence>
<reference evidence="10 11" key="1">
    <citation type="submission" date="2018-06" db="EMBL/GenBank/DDBJ databases">
        <title>Genomic Encyclopedia of Type Strains, Phase I: the one thousand microbial genomes (KMG-I) project.</title>
        <authorList>
            <person name="Kyrpides N."/>
        </authorList>
    </citation>
    <scope>NUCLEOTIDE SEQUENCE [LARGE SCALE GENOMIC DNA]</scope>
    <source>
        <strain evidence="10 11">DSM 19573</strain>
    </source>
</reference>
<comment type="function">
    <text evidence="8">Transfers an acetyl group from acetyl-CoA to L-homoserine, forming acetyl-L-homoserine.</text>
</comment>
<dbReference type="EC" id="2.3.1.31" evidence="8"/>
<feature type="site" description="Important for acyl-CoA specificity" evidence="8">
    <location>
        <position position="111"/>
    </location>
</feature>
<comment type="catalytic activity">
    <reaction evidence="7 8">
        <text>L-homoserine + acetyl-CoA = O-acetyl-L-homoserine + CoA</text>
        <dbReference type="Rhea" id="RHEA:13701"/>
        <dbReference type="ChEBI" id="CHEBI:57287"/>
        <dbReference type="ChEBI" id="CHEBI:57288"/>
        <dbReference type="ChEBI" id="CHEBI:57476"/>
        <dbReference type="ChEBI" id="CHEBI:57716"/>
        <dbReference type="EC" id="2.3.1.31"/>
    </reaction>
</comment>
<keyword evidence="5 8" id="KW-0486">Methionine biosynthesis</keyword>
<comment type="caution">
    <text evidence="10">The sequence shown here is derived from an EMBL/GenBank/DDBJ whole genome shotgun (WGS) entry which is preliminary data.</text>
</comment>
<dbReference type="NCBIfam" id="TIGR01001">
    <property type="entry name" value="metA"/>
    <property type="match status" value="1"/>
</dbReference>
<dbReference type="GO" id="GO:0019281">
    <property type="term" value="P:L-methionine biosynthetic process from homoserine via O-succinyl-L-homoserine and cystathionine"/>
    <property type="evidence" value="ECO:0007669"/>
    <property type="project" value="InterPro"/>
</dbReference>
<evidence type="ECO:0000313" key="11">
    <source>
        <dbReference type="Proteomes" id="UP000248132"/>
    </source>
</evidence>
<feature type="site" description="Important for substrate specificity" evidence="8">
    <location>
        <position position="192"/>
    </location>
</feature>
<keyword evidence="3 8" id="KW-0028">Amino-acid biosynthesis</keyword>
<keyword evidence="6 8" id="KW-0012">Acyltransferase</keyword>
<evidence type="ECO:0000256" key="4">
    <source>
        <dbReference type="ARBA" id="ARBA00022679"/>
    </source>
</evidence>
<dbReference type="CDD" id="cd03131">
    <property type="entry name" value="GATase1_HTS"/>
    <property type="match status" value="1"/>
</dbReference>
<dbReference type="InterPro" id="IPR029062">
    <property type="entry name" value="Class_I_gatase-like"/>
</dbReference>
<dbReference type="GO" id="GO:0008899">
    <property type="term" value="F:homoserine O-succinyltransferase activity"/>
    <property type="evidence" value="ECO:0007669"/>
    <property type="project" value="UniProtKB-UniRule"/>
</dbReference>
<dbReference type="RefSeq" id="WP_110463500.1">
    <property type="nucleotide sequence ID" value="NZ_QKMR01000030.1"/>
</dbReference>
<evidence type="ECO:0000256" key="8">
    <source>
        <dbReference type="HAMAP-Rule" id="MF_00295"/>
    </source>
</evidence>
<dbReference type="PIRSF" id="PIRSF000450">
    <property type="entry name" value="H_ser_succinyltr"/>
    <property type="match status" value="1"/>
</dbReference>
<comment type="caution">
    <text evidence="8">Lacks conserved residue(s) required for the propagation of feature annotation.</text>
</comment>
<dbReference type="EMBL" id="QKMR01000030">
    <property type="protein sequence ID" value="PYG84838.1"/>
    <property type="molecule type" value="Genomic_DNA"/>
</dbReference>
<dbReference type="SUPFAM" id="SSF52317">
    <property type="entry name" value="Class I glutamine amidotransferase-like"/>
    <property type="match status" value="1"/>
</dbReference>
<protein>
    <recommendedName>
        <fullName evidence="8">Homoserine O-acetyltransferase</fullName>
        <shortName evidence="8">HAT</shortName>
        <ecNumber evidence="8">2.3.1.31</ecNumber>
    </recommendedName>
    <alternativeName>
        <fullName evidence="8">Homoserine transacetylase</fullName>
        <shortName evidence="8">HTA</shortName>
    </alternativeName>
</protein>
<evidence type="ECO:0000256" key="7">
    <source>
        <dbReference type="ARBA" id="ARBA00049043"/>
    </source>
</evidence>
<gene>
    <name evidence="8" type="primary">metAA</name>
    <name evidence="10" type="ORF">LY28_03549</name>
</gene>
<dbReference type="AlphaFoldDB" id="A0A318Y1B5"/>
<dbReference type="HAMAP" id="MF_00295">
    <property type="entry name" value="MetA_acyltransf"/>
    <property type="match status" value="1"/>
</dbReference>
<dbReference type="InterPro" id="IPR005697">
    <property type="entry name" value="HST_MetA"/>
</dbReference>
<dbReference type="PANTHER" id="PTHR20919">
    <property type="entry name" value="HOMOSERINE O-SUCCINYLTRANSFERASE"/>
    <property type="match status" value="1"/>
</dbReference>
<organism evidence="10 11">
    <name type="scientific">Ruminiclostridium sufflavum DSM 19573</name>
    <dbReference type="NCBI Taxonomy" id="1121337"/>
    <lineage>
        <taxon>Bacteria</taxon>
        <taxon>Bacillati</taxon>
        <taxon>Bacillota</taxon>
        <taxon>Clostridia</taxon>
        <taxon>Eubacteriales</taxon>
        <taxon>Oscillospiraceae</taxon>
        <taxon>Ruminiclostridium</taxon>
    </lineage>
</organism>
<dbReference type="InterPro" id="IPR033752">
    <property type="entry name" value="MetA_family"/>
</dbReference>
<evidence type="ECO:0000256" key="3">
    <source>
        <dbReference type="ARBA" id="ARBA00022605"/>
    </source>
</evidence>
<dbReference type="PANTHER" id="PTHR20919:SF0">
    <property type="entry name" value="HOMOSERINE O-SUCCINYLTRANSFERASE"/>
    <property type="match status" value="1"/>
</dbReference>
<dbReference type="UniPathway" id="UPA00051">
    <property type="reaction ID" value="UER00074"/>
</dbReference>
<feature type="binding site" evidence="8">
    <location>
        <position position="163"/>
    </location>
    <ligand>
        <name>substrate</name>
    </ligand>
</feature>
<evidence type="ECO:0000256" key="6">
    <source>
        <dbReference type="ARBA" id="ARBA00023315"/>
    </source>
</evidence>
<feature type="binding site" evidence="8">
    <location>
        <position position="192"/>
    </location>
    <ligand>
        <name>substrate</name>
    </ligand>
</feature>
<feature type="active site" description="Proton acceptor" evidence="8">
    <location>
        <position position="235"/>
    </location>
</feature>